<organism evidence="1 2">
    <name type="scientific">Dioscorea alata</name>
    <name type="common">Purple yam</name>
    <dbReference type="NCBI Taxonomy" id="55571"/>
    <lineage>
        <taxon>Eukaryota</taxon>
        <taxon>Viridiplantae</taxon>
        <taxon>Streptophyta</taxon>
        <taxon>Embryophyta</taxon>
        <taxon>Tracheophyta</taxon>
        <taxon>Spermatophyta</taxon>
        <taxon>Magnoliopsida</taxon>
        <taxon>Liliopsida</taxon>
        <taxon>Dioscoreales</taxon>
        <taxon>Dioscoreaceae</taxon>
        <taxon>Dioscorea</taxon>
    </lineage>
</organism>
<keyword evidence="1" id="KW-0378">Hydrolase</keyword>
<proteinExistence type="predicted"/>
<evidence type="ECO:0000313" key="1">
    <source>
        <dbReference type="EMBL" id="KAH7671968.1"/>
    </source>
</evidence>
<accession>A0ACB7VDR3</accession>
<keyword evidence="2" id="KW-1185">Reference proteome</keyword>
<comment type="caution">
    <text evidence="1">The sequence shown here is derived from an EMBL/GenBank/DDBJ whole genome shotgun (WGS) entry which is preliminary data.</text>
</comment>
<sequence>MANLLIFFIPYFSLISLSYCLTIPTRSESEIRELYEGWLMKHRKSYNGMLEKEERYEIFKDNLKYIDEHNAGNHSFHLGPNIFADITNEEYRKTYLGLVTPTWNNSRKESERYKFNLSCPESIDWRQKGAVVPVKQQGQCFSCWAFAVNAAVEGINKIVTGKLISLSEQELVDCYNQGCDRGYMHLAYEFIIKNRGIDSEEDYPYIAKYTQCDKSKMKKRVVSIDDYESVPANDEKCLKKAVANQPISTGVEAYGRAFQLYESGIFTGFCGTKIDHAVTIVGYGVEEGSEYWLIKNSFGSFWGEEGYMRMKRNVESIYGKCGIAMWPYYPVKKRDCLRDKRDLVEEKTKPQTLANWVSSDCDEGKGSI</sequence>
<dbReference type="Proteomes" id="UP000827976">
    <property type="component" value="Chromosome 9"/>
</dbReference>
<gene>
    <name evidence="1" type="ORF">IHE45_09G023500</name>
</gene>
<reference evidence="2" key="1">
    <citation type="journal article" date="2022" name="Nat. Commun.">
        <title>Chromosome evolution and the genetic basis of agronomically important traits in greater yam.</title>
        <authorList>
            <person name="Bredeson J.V."/>
            <person name="Lyons J.B."/>
            <person name="Oniyinde I.O."/>
            <person name="Okereke N.R."/>
            <person name="Kolade O."/>
            <person name="Nnabue I."/>
            <person name="Nwadili C.O."/>
            <person name="Hribova E."/>
            <person name="Parker M."/>
            <person name="Nwogha J."/>
            <person name="Shu S."/>
            <person name="Carlson J."/>
            <person name="Kariba R."/>
            <person name="Muthemba S."/>
            <person name="Knop K."/>
            <person name="Barton G.J."/>
            <person name="Sherwood A.V."/>
            <person name="Lopez-Montes A."/>
            <person name="Asiedu R."/>
            <person name="Jamnadass R."/>
            <person name="Muchugi A."/>
            <person name="Goodstein D."/>
            <person name="Egesi C.N."/>
            <person name="Featherston J."/>
            <person name="Asfaw A."/>
            <person name="Simpson G.G."/>
            <person name="Dolezel J."/>
            <person name="Hendre P.S."/>
            <person name="Van Deynze A."/>
            <person name="Kumar P.L."/>
            <person name="Obidiegwu J.E."/>
            <person name="Bhattacharjee R."/>
            <person name="Rokhsar D.S."/>
        </authorList>
    </citation>
    <scope>NUCLEOTIDE SEQUENCE [LARGE SCALE GENOMIC DNA]</scope>
    <source>
        <strain evidence="2">cv. TDa95/00328</strain>
    </source>
</reference>
<dbReference type="EMBL" id="CM037019">
    <property type="protein sequence ID" value="KAH7671968.1"/>
    <property type="molecule type" value="Genomic_DNA"/>
</dbReference>
<evidence type="ECO:0000313" key="2">
    <source>
        <dbReference type="Proteomes" id="UP000827976"/>
    </source>
</evidence>
<dbReference type="EC" id="3.4.22.14" evidence="1"/>
<name>A0ACB7VDR3_DIOAL</name>
<protein>
    <submittedName>
        <fullName evidence="1">Actinidain protein</fullName>
        <ecNumber evidence="1">3.4.22.14</ecNumber>
    </submittedName>
</protein>